<dbReference type="RefSeq" id="WP_194503596.1">
    <property type="nucleotide sequence ID" value="NZ_JADIVZ010000005.1"/>
</dbReference>
<evidence type="ECO:0000313" key="2">
    <source>
        <dbReference type="EMBL" id="MBF4162321.1"/>
    </source>
</evidence>
<dbReference type="SUPFAM" id="SSF109854">
    <property type="entry name" value="DinB/YfiT-like putative metalloenzymes"/>
    <property type="match status" value="1"/>
</dbReference>
<dbReference type="GO" id="GO:0016853">
    <property type="term" value="F:isomerase activity"/>
    <property type="evidence" value="ECO:0007669"/>
    <property type="project" value="UniProtKB-KW"/>
</dbReference>
<sequence length="209" mass="22472">MDHWSVIADERRRLADVLDTLTDDQWAHPSLCAGWSVKDVAAHVMVGPTSSPRASATAMLKARGSVDRAMRLMAAQRAEEPTEALVACLRDEADSPFAPPVVGWLGPLADIRLHSLDITVPLGIDVEFTSEPWRVIFDFLVSWRARVGFIPGGRPALTLVADDAGWQHGAGPRVAGPAASLAMALCRRPAGLARLDGPGVAALERWVRS</sequence>
<evidence type="ECO:0000259" key="1">
    <source>
        <dbReference type="Pfam" id="PF11716"/>
    </source>
</evidence>
<dbReference type="Pfam" id="PF11716">
    <property type="entry name" value="MDMPI_N"/>
    <property type="match status" value="1"/>
</dbReference>
<dbReference type="GO" id="GO:0046872">
    <property type="term" value="F:metal ion binding"/>
    <property type="evidence" value="ECO:0007669"/>
    <property type="project" value="InterPro"/>
</dbReference>
<keyword evidence="3" id="KW-1185">Reference proteome</keyword>
<dbReference type="NCBIfam" id="TIGR03083">
    <property type="entry name" value="maleylpyruvate isomerase family mycothiol-dependent enzyme"/>
    <property type="match status" value="1"/>
</dbReference>
<comment type="caution">
    <text evidence="2">The sequence shown here is derived from an EMBL/GenBank/DDBJ whole genome shotgun (WGS) entry which is preliminary data.</text>
</comment>
<evidence type="ECO:0000313" key="3">
    <source>
        <dbReference type="Proteomes" id="UP000656804"/>
    </source>
</evidence>
<reference evidence="2" key="1">
    <citation type="submission" date="2020-11" db="EMBL/GenBank/DDBJ databases">
        <title>Nocardioides sp. CBS4Y-1, whole genome shotgun sequence.</title>
        <authorList>
            <person name="Tuo L."/>
        </authorList>
    </citation>
    <scope>NUCLEOTIDE SEQUENCE</scope>
    <source>
        <strain evidence="2">CBS4Y-1</strain>
    </source>
</reference>
<dbReference type="InterPro" id="IPR034660">
    <property type="entry name" value="DinB/YfiT-like"/>
</dbReference>
<name>A0A930Y7T2_9ACTN</name>
<feature type="domain" description="Mycothiol-dependent maleylpyruvate isomerase metal-binding" evidence="1">
    <location>
        <begin position="8"/>
        <end position="94"/>
    </location>
</feature>
<dbReference type="Gene3D" id="1.20.120.450">
    <property type="entry name" value="dinb family like domain"/>
    <property type="match status" value="1"/>
</dbReference>
<keyword evidence="2" id="KW-0413">Isomerase</keyword>
<gene>
    <name evidence="2" type="ORF">ISG29_11530</name>
</gene>
<organism evidence="2 3">
    <name type="scientific">Nocardioides acrostichi</name>
    <dbReference type="NCBI Taxonomy" id="2784339"/>
    <lineage>
        <taxon>Bacteria</taxon>
        <taxon>Bacillati</taxon>
        <taxon>Actinomycetota</taxon>
        <taxon>Actinomycetes</taxon>
        <taxon>Propionibacteriales</taxon>
        <taxon>Nocardioidaceae</taxon>
        <taxon>Nocardioides</taxon>
    </lineage>
</organism>
<proteinExistence type="predicted"/>
<dbReference type="EMBL" id="JADIVZ010000005">
    <property type="protein sequence ID" value="MBF4162321.1"/>
    <property type="molecule type" value="Genomic_DNA"/>
</dbReference>
<dbReference type="InterPro" id="IPR017517">
    <property type="entry name" value="Maleyloyr_isom"/>
</dbReference>
<accession>A0A930Y7T2</accession>
<dbReference type="InterPro" id="IPR024344">
    <property type="entry name" value="MDMPI_metal-binding"/>
</dbReference>
<dbReference type="AlphaFoldDB" id="A0A930Y7T2"/>
<protein>
    <submittedName>
        <fullName evidence="2">Maleylpyruvate isomerase family mycothiol-dependent enzyme</fullName>
    </submittedName>
</protein>
<dbReference type="Proteomes" id="UP000656804">
    <property type="component" value="Unassembled WGS sequence"/>
</dbReference>